<dbReference type="GO" id="GO:0004672">
    <property type="term" value="F:protein kinase activity"/>
    <property type="evidence" value="ECO:0007669"/>
    <property type="project" value="InterPro"/>
</dbReference>
<comment type="caution">
    <text evidence="2">The sequence shown here is derived from an EMBL/GenBank/DDBJ whole genome shotgun (WGS) entry which is preliminary data.</text>
</comment>
<dbReference type="InterPro" id="IPR040976">
    <property type="entry name" value="Pkinase_fungal"/>
</dbReference>
<feature type="non-terminal residue" evidence="2">
    <location>
        <position position="1"/>
    </location>
</feature>
<evidence type="ECO:0000259" key="1">
    <source>
        <dbReference type="Pfam" id="PF17667"/>
    </source>
</evidence>
<evidence type="ECO:0000313" key="3">
    <source>
        <dbReference type="Proteomes" id="UP001150266"/>
    </source>
</evidence>
<dbReference type="PANTHER" id="PTHR38248:SF2">
    <property type="entry name" value="FUNK1 11"/>
    <property type="match status" value="1"/>
</dbReference>
<dbReference type="PANTHER" id="PTHR38248">
    <property type="entry name" value="FUNK1 6"/>
    <property type="match status" value="1"/>
</dbReference>
<dbReference type="OrthoDB" id="5569250at2759"/>
<dbReference type="InterPro" id="IPR008266">
    <property type="entry name" value="Tyr_kinase_AS"/>
</dbReference>
<proteinExistence type="predicted"/>
<reference evidence="2" key="1">
    <citation type="submission" date="2022-08" db="EMBL/GenBank/DDBJ databases">
        <title>A Global Phylogenomic Analysis of the Shiitake Genus Lentinula.</title>
        <authorList>
            <consortium name="DOE Joint Genome Institute"/>
            <person name="Sierra-Patev S."/>
            <person name="Min B."/>
            <person name="Naranjo-Ortiz M."/>
            <person name="Looney B."/>
            <person name="Konkel Z."/>
            <person name="Slot J.C."/>
            <person name="Sakamoto Y."/>
            <person name="Steenwyk J.L."/>
            <person name="Rokas A."/>
            <person name="Carro J."/>
            <person name="Camarero S."/>
            <person name="Ferreira P."/>
            <person name="Molpeceres G."/>
            <person name="Ruiz-Duenas F.J."/>
            <person name="Serrano A."/>
            <person name="Henrissat B."/>
            <person name="Drula E."/>
            <person name="Hughes K.W."/>
            <person name="Mata J.L."/>
            <person name="Ishikawa N.K."/>
            <person name="Vargas-Isla R."/>
            <person name="Ushijima S."/>
            <person name="Smith C.A."/>
            <person name="Ahrendt S."/>
            <person name="Andreopoulos W."/>
            <person name="He G."/>
            <person name="Labutti K."/>
            <person name="Lipzen A."/>
            <person name="Ng V."/>
            <person name="Riley R."/>
            <person name="Sandor L."/>
            <person name="Barry K."/>
            <person name="Martinez A.T."/>
            <person name="Xiao Y."/>
            <person name="Gibbons J.G."/>
            <person name="Terashima K."/>
            <person name="Grigoriev I.V."/>
            <person name="Hibbett D.S."/>
        </authorList>
    </citation>
    <scope>NUCLEOTIDE SEQUENCE</scope>
    <source>
        <strain evidence="2">JLM2183</strain>
    </source>
</reference>
<dbReference type="Proteomes" id="UP001150266">
    <property type="component" value="Unassembled WGS sequence"/>
</dbReference>
<dbReference type="SUPFAM" id="SSF56112">
    <property type="entry name" value="Protein kinase-like (PK-like)"/>
    <property type="match status" value="1"/>
</dbReference>
<accession>A0A9W9AE84</accession>
<dbReference type="EMBL" id="JAOTPV010000007">
    <property type="protein sequence ID" value="KAJ4480110.1"/>
    <property type="molecule type" value="Genomic_DNA"/>
</dbReference>
<protein>
    <recommendedName>
        <fullName evidence="1">Fungal-type protein kinase domain-containing protein</fullName>
    </recommendedName>
</protein>
<evidence type="ECO:0000313" key="2">
    <source>
        <dbReference type="EMBL" id="KAJ4480110.1"/>
    </source>
</evidence>
<dbReference type="Gene3D" id="1.10.510.10">
    <property type="entry name" value="Transferase(Phosphotransferase) domain 1"/>
    <property type="match status" value="1"/>
</dbReference>
<dbReference type="Pfam" id="PF17667">
    <property type="entry name" value="Pkinase_fungal"/>
    <property type="match status" value="1"/>
</dbReference>
<feature type="domain" description="Fungal-type protein kinase" evidence="1">
    <location>
        <begin position="8"/>
        <end position="240"/>
    </location>
</feature>
<dbReference type="PROSITE" id="PS00109">
    <property type="entry name" value="PROTEIN_KINASE_TYR"/>
    <property type="match status" value="1"/>
</dbReference>
<keyword evidence="3" id="KW-1185">Reference proteome</keyword>
<sequence>SLFTFPYKNETTRTVHLKRILFHSNDIIGQGTIVIRVVCHCDGKCNWCGKKFILKLCFPSATRVPEQTFMDRCKKLAQGDHAWVLNHLPHIYQSFDIQLRKNTPQANFKEKFADHSEIRLMRGLIQEKLQPLSSLDTAKDCAQVFYDIVQCLHWAWKHPQILHRDISRGNILVREKNGEVYGVLNDWDLAIWLNDQCDGPTSQFRTGTKPYMAREQHGIKWEGPHRFRHDLESVFYVILLLVCLYSNPRERAVEPNTEKYDYEEWHQRGDSFLEGRKVISILAGTWKAPVTPFFCRFALWLTNLHRSLCSSILAREAHRDAEEIAKEARVGNRKRCCSSTRIL</sequence>
<gene>
    <name evidence="2" type="ORF">J3R30DRAFT_3288790</name>
</gene>
<name>A0A9W9AE84_9AGAR</name>
<dbReference type="InterPro" id="IPR011009">
    <property type="entry name" value="Kinase-like_dom_sf"/>
</dbReference>
<dbReference type="AlphaFoldDB" id="A0A9W9AE84"/>
<organism evidence="2 3">
    <name type="scientific">Lentinula aciculospora</name>
    <dbReference type="NCBI Taxonomy" id="153920"/>
    <lineage>
        <taxon>Eukaryota</taxon>
        <taxon>Fungi</taxon>
        <taxon>Dikarya</taxon>
        <taxon>Basidiomycota</taxon>
        <taxon>Agaricomycotina</taxon>
        <taxon>Agaricomycetes</taxon>
        <taxon>Agaricomycetidae</taxon>
        <taxon>Agaricales</taxon>
        <taxon>Marasmiineae</taxon>
        <taxon>Omphalotaceae</taxon>
        <taxon>Lentinula</taxon>
    </lineage>
</organism>